<dbReference type="GO" id="GO:0016787">
    <property type="term" value="F:hydrolase activity"/>
    <property type="evidence" value="ECO:0007669"/>
    <property type="project" value="InterPro"/>
</dbReference>
<feature type="domain" description="Calcineurin-like phosphoesterase" evidence="1">
    <location>
        <begin position="74"/>
        <end position="268"/>
    </location>
</feature>
<dbReference type="SUPFAM" id="SSF49899">
    <property type="entry name" value="Concanavalin A-like lectins/glucanases"/>
    <property type="match status" value="1"/>
</dbReference>
<dbReference type="Proteomes" id="UP000780768">
    <property type="component" value="Unassembled WGS sequence"/>
</dbReference>
<evidence type="ECO:0000259" key="1">
    <source>
        <dbReference type="Pfam" id="PF00149"/>
    </source>
</evidence>
<dbReference type="Pfam" id="PF00149">
    <property type="entry name" value="Metallophos"/>
    <property type="match status" value="1"/>
</dbReference>
<dbReference type="SUPFAM" id="SSF56300">
    <property type="entry name" value="Metallo-dependent phosphatases"/>
    <property type="match status" value="1"/>
</dbReference>
<accession>A0A921HMP2</accession>
<gene>
    <name evidence="2" type="ORF">K8V65_02055</name>
</gene>
<proteinExistence type="predicted"/>
<dbReference type="AlphaFoldDB" id="A0A921HMP2"/>
<dbReference type="InterPro" id="IPR004843">
    <property type="entry name" value="Calcineurin-like_PHP"/>
</dbReference>
<dbReference type="InterPro" id="IPR013320">
    <property type="entry name" value="ConA-like_dom_sf"/>
</dbReference>
<evidence type="ECO:0000313" key="2">
    <source>
        <dbReference type="EMBL" id="HJF84437.1"/>
    </source>
</evidence>
<dbReference type="InterPro" id="IPR029052">
    <property type="entry name" value="Metallo-depent_PP-like"/>
</dbReference>
<comment type="caution">
    <text evidence="2">The sequence shown here is derived from an EMBL/GenBank/DDBJ whole genome shotgun (WGS) entry which is preliminary data.</text>
</comment>
<dbReference type="Gene3D" id="2.60.120.200">
    <property type="match status" value="1"/>
</dbReference>
<protein>
    <submittedName>
        <fullName evidence="2">Metallophosphoesterase</fullName>
    </submittedName>
</protein>
<dbReference type="Gene3D" id="3.60.21.10">
    <property type="match status" value="1"/>
</dbReference>
<dbReference type="PANTHER" id="PTHR45867">
    <property type="entry name" value="PURPLE ACID PHOSPHATASE"/>
    <property type="match status" value="1"/>
</dbReference>
<reference evidence="2" key="1">
    <citation type="journal article" date="2021" name="PeerJ">
        <title>Extensive microbial diversity within the chicken gut microbiome revealed by metagenomics and culture.</title>
        <authorList>
            <person name="Gilroy R."/>
            <person name="Ravi A."/>
            <person name="Getino M."/>
            <person name="Pursley I."/>
            <person name="Horton D.L."/>
            <person name="Alikhan N.F."/>
            <person name="Baker D."/>
            <person name="Gharbi K."/>
            <person name="Hall N."/>
            <person name="Watson M."/>
            <person name="Adriaenssens E.M."/>
            <person name="Foster-Nyarko E."/>
            <person name="Jarju S."/>
            <person name="Secka A."/>
            <person name="Antonio M."/>
            <person name="Oren A."/>
            <person name="Chaudhuri R.R."/>
            <person name="La Ragione R."/>
            <person name="Hildebrand F."/>
            <person name="Pallen M.J."/>
        </authorList>
    </citation>
    <scope>NUCLEOTIDE SEQUENCE</scope>
    <source>
        <strain evidence="2">7318</strain>
    </source>
</reference>
<name>A0A921HMP2_9FIRM</name>
<sequence>MYNNNTTANDVICGDISYKREPACREYENGCYLYTCVLNNLQAGSCYTYRIYDNEQLLSQGEFRTFQEKPAKIRLITVSDSHLFHTEKQFSAMIDKTSPDLILHSGDISFGTGYQREQYEQNWFQKIPEVLKKVPVYYVPGNHDDGNFYETFFATPQAETVNTFDNGYTYSFDYGNTHFVMVNSNPWGLFEMNAVNSGLNADNKTKKYISDILKWVEADLNTPKAKKAKWRIMVLHHPYTDEFNNKYIVPIAERNKVNLVIGGHLHYYTKTVSINPDVGAETIYISQGSLQDGEADISKIEERRLFGDFPEVMAIGHNNYGLLEIDDNELCYNLYGFTENSSELVDTIKINHNSSKLKIEDIEITRLDNIGNVEISAQIQNLSSNLTAAKLSLFDNKKEHIINLFGNKKNSHVILLEANEQRKVHLFYQAIEPGRHEIRVEDVVQDILVFEPNQLSFEHMKLFVSDEDKGDCLNASIEATNNLDREIFTSVPLYINQHIAESKNVFFRAHEKKSLYFNYKFEQSGSYQISIADQLPKQIQIEGGIRIIPRIHDKSGNGHYALLHGTPKVISSPDKVEVSLEAYGDYIEIPPSKDFIVKNAFCGMVWAKIERLAHKSEMGHNPLMVKGKSVGWGATYLMRMVVERAGGLKWGTCHDITEYSWQGGQADIGNWTHYTMSFDKKLGGNSYCNDKCVAHIAGIDDNCQLRQWENEPIFVGYSYIGHIIPEINRPKYFTHLPAKISQVRFYTDNITSVENAFIDNHPEQPGPKDKDLAVWLDFRDILTIGTHVTQWRHPAIYNPEFKTAKKYWQFRQLKIRAVIPMRATIKTTVEVSDDGSTVKSAKKITVKDGTNYIDLSCLPKAQYIRLTTEMTADVGSDGTFVPELKEYQISAFNGLNFTDINWSTRSEWEKGIFTGAVGFAPVGRLREYPEYTDIIHG</sequence>
<evidence type="ECO:0000313" key="3">
    <source>
        <dbReference type="Proteomes" id="UP000780768"/>
    </source>
</evidence>
<reference evidence="2" key="2">
    <citation type="submission" date="2021-09" db="EMBL/GenBank/DDBJ databases">
        <authorList>
            <person name="Gilroy R."/>
        </authorList>
    </citation>
    <scope>NUCLEOTIDE SEQUENCE</scope>
    <source>
        <strain evidence="2">7318</strain>
    </source>
</reference>
<organism evidence="2 3">
    <name type="scientific">Megamonas hypermegale</name>
    <dbReference type="NCBI Taxonomy" id="158847"/>
    <lineage>
        <taxon>Bacteria</taxon>
        <taxon>Bacillati</taxon>
        <taxon>Bacillota</taxon>
        <taxon>Negativicutes</taxon>
        <taxon>Selenomonadales</taxon>
        <taxon>Selenomonadaceae</taxon>
        <taxon>Megamonas</taxon>
    </lineage>
</organism>
<dbReference type="EMBL" id="DYVR01000059">
    <property type="protein sequence ID" value="HJF84437.1"/>
    <property type="molecule type" value="Genomic_DNA"/>
</dbReference>
<dbReference type="PANTHER" id="PTHR45867:SF3">
    <property type="entry name" value="ACID PHOSPHATASE TYPE 7"/>
    <property type="match status" value="1"/>
</dbReference>